<evidence type="ECO:0000256" key="4">
    <source>
        <dbReference type="PIRSR" id="PIRSR015582-1"/>
    </source>
</evidence>
<dbReference type="InterPro" id="IPR015813">
    <property type="entry name" value="Pyrv/PenolPyrv_kinase-like_dom"/>
</dbReference>
<evidence type="ECO:0000256" key="1">
    <source>
        <dbReference type="ARBA" id="ARBA00001946"/>
    </source>
</evidence>
<proteinExistence type="predicted"/>
<protein>
    <submittedName>
        <fullName evidence="7">CoA ester lyase</fullName>
    </submittedName>
</protein>
<evidence type="ECO:0000256" key="2">
    <source>
        <dbReference type="ARBA" id="ARBA00022723"/>
    </source>
</evidence>
<organism evidence="7 8">
    <name type="scientific">Solimonas terrae</name>
    <dbReference type="NCBI Taxonomy" id="1396819"/>
    <lineage>
        <taxon>Bacteria</taxon>
        <taxon>Pseudomonadati</taxon>
        <taxon>Pseudomonadota</taxon>
        <taxon>Gammaproteobacteria</taxon>
        <taxon>Nevskiales</taxon>
        <taxon>Nevskiaceae</taxon>
        <taxon>Solimonas</taxon>
    </lineage>
</organism>
<name>A0A6M2BXI7_9GAMM</name>
<feature type="binding site" evidence="5">
    <location>
        <position position="166"/>
    </location>
    <ligand>
        <name>Mg(2+)</name>
        <dbReference type="ChEBI" id="CHEBI:18420"/>
    </ligand>
</feature>
<dbReference type="RefSeq" id="WP_166261707.1">
    <property type="nucleotide sequence ID" value="NZ_JAAMOW010000013.1"/>
</dbReference>
<dbReference type="PIRSF" id="PIRSF015582">
    <property type="entry name" value="Cit_lyase_B"/>
    <property type="match status" value="1"/>
</dbReference>
<dbReference type="GO" id="GO:0006107">
    <property type="term" value="P:oxaloacetate metabolic process"/>
    <property type="evidence" value="ECO:0007669"/>
    <property type="project" value="TreeGrafter"/>
</dbReference>
<feature type="domain" description="HpcH/HpaI aldolase/citrate lyase" evidence="6">
    <location>
        <begin position="14"/>
        <end position="239"/>
    </location>
</feature>
<evidence type="ECO:0000259" key="6">
    <source>
        <dbReference type="Pfam" id="PF03328"/>
    </source>
</evidence>
<keyword evidence="2 5" id="KW-0479">Metal-binding</keyword>
<keyword evidence="3 5" id="KW-0460">Magnesium</keyword>
<dbReference type="InterPro" id="IPR011206">
    <property type="entry name" value="Citrate_lyase_beta/mcl1/mcl2"/>
</dbReference>
<sequence length="299" mass="31541">MSSAGPIAGDRPLRSLLFVPADNERKLVKSAALGADALIFDLEDAVLPPRKAAARAMLGEFLKNDQGPAQAWVRVNDLASGELLRDLSVAVDPRVSGIVLPKIQGPEDLAVVAHYLDAAESLRGCVAGSIRILAVCTETPAAVLRMGELSRSQLPRLAGLIWGAEDLSSALGAGDPRSEGGGWRPVYAHARLQCLLAAHALGIEAIDTVYVDFRNGDGCRSNCELARYDGFTGKIAVHPDQVAIINAAFTPGADDIAHARRVVAAFAEGNGAVSLDGRMLDMPHLKGAQRVLRDAGFQN</sequence>
<evidence type="ECO:0000313" key="7">
    <source>
        <dbReference type="EMBL" id="NGY07030.1"/>
    </source>
</evidence>
<evidence type="ECO:0000256" key="3">
    <source>
        <dbReference type="ARBA" id="ARBA00022842"/>
    </source>
</evidence>
<keyword evidence="7" id="KW-0456">Lyase</keyword>
<evidence type="ECO:0000313" key="8">
    <source>
        <dbReference type="Proteomes" id="UP000472676"/>
    </source>
</evidence>
<comment type="cofactor">
    <cofactor evidence="1">
        <name>Mg(2+)</name>
        <dbReference type="ChEBI" id="CHEBI:18420"/>
    </cofactor>
</comment>
<dbReference type="EMBL" id="JAAMOW010000013">
    <property type="protein sequence ID" value="NGY07030.1"/>
    <property type="molecule type" value="Genomic_DNA"/>
</dbReference>
<keyword evidence="8" id="KW-1185">Reference proteome</keyword>
<dbReference type="GO" id="GO:0016829">
    <property type="term" value="F:lyase activity"/>
    <property type="evidence" value="ECO:0007669"/>
    <property type="project" value="UniProtKB-KW"/>
</dbReference>
<dbReference type="Pfam" id="PF03328">
    <property type="entry name" value="HpcH_HpaI"/>
    <property type="match status" value="1"/>
</dbReference>
<comment type="caution">
    <text evidence="7">The sequence shown here is derived from an EMBL/GenBank/DDBJ whole genome shotgun (WGS) entry which is preliminary data.</text>
</comment>
<dbReference type="Gene3D" id="3.20.20.60">
    <property type="entry name" value="Phosphoenolpyruvate-binding domains"/>
    <property type="match status" value="1"/>
</dbReference>
<dbReference type="PANTHER" id="PTHR32308">
    <property type="entry name" value="LYASE BETA SUBUNIT, PUTATIVE (AFU_ORTHOLOGUE AFUA_4G13030)-RELATED"/>
    <property type="match status" value="1"/>
</dbReference>
<feature type="binding site" evidence="4">
    <location>
        <position position="74"/>
    </location>
    <ligand>
        <name>substrate</name>
    </ligand>
</feature>
<evidence type="ECO:0000256" key="5">
    <source>
        <dbReference type="PIRSR" id="PIRSR015582-2"/>
    </source>
</evidence>
<dbReference type="SUPFAM" id="SSF51621">
    <property type="entry name" value="Phosphoenolpyruvate/pyruvate domain"/>
    <property type="match status" value="1"/>
</dbReference>
<dbReference type="InterPro" id="IPR005000">
    <property type="entry name" value="Aldolase/citrate-lyase_domain"/>
</dbReference>
<dbReference type="Proteomes" id="UP000472676">
    <property type="component" value="Unassembled WGS sequence"/>
</dbReference>
<dbReference type="GO" id="GO:0000287">
    <property type="term" value="F:magnesium ion binding"/>
    <property type="evidence" value="ECO:0007669"/>
    <property type="project" value="TreeGrafter"/>
</dbReference>
<reference evidence="7 8" key="1">
    <citation type="journal article" date="2014" name="Int. J. Syst. Evol. Microbiol.">
        <title>Solimonas terrae sp. nov., isolated from soil.</title>
        <authorList>
            <person name="Kim S.J."/>
            <person name="Moon J.Y."/>
            <person name="Weon H.Y."/>
            <person name="Ahn J.H."/>
            <person name="Chen W.M."/>
            <person name="Kwon S.W."/>
        </authorList>
    </citation>
    <scope>NUCLEOTIDE SEQUENCE [LARGE SCALE GENOMIC DNA]</scope>
    <source>
        <strain evidence="7 8">KIS83-12</strain>
    </source>
</reference>
<dbReference type="PANTHER" id="PTHR32308:SF0">
    <property type="entry name" value="HPCH_HPAI ALDOLASE_CITRATE LYASE DOMAIN-CONTAINING PROTEIN"/>
    <property type="match status" value="1"/>
</dbReference>
<dbReference type="InterPro" id="IPR040442">
    <property type="entry name" value="Pyrv_kinase-like_dom_sf"/>
</dbReference>
<accession>A0A6M2BXI7</accession>
<dbReference type="AlphaFoldDB" id="A0A6M2BXI7"/>
<feature type="binding site" evidence="5">
    <location>
        <position position="138"/>
    </location>
    <ligand>
        <name>Mg(2+)</name>
        <dbReference type="ChEBI" id="CHEBI:18420"/>
    </ligand>
</feature>
<gene>
    <name evidence="7" type="ORF">G7Y85_19825</name>
</gene>
<feature type="binding site" evidence="4">
    <location>
        <position position="138"/>
    </location>
    <ligand>
        <name>substrate</name>
    </ligand>
</feature>